<evidence type="ECO:0000313" key="2">
    <source>
        <dbReference type="Proteomes" id="UP000800036"/>
    </source>
</evidence>
<name>A0A6A5UID0_9PLEO</name>
<sequence>MGAFHDWTCSRTRSRIPFSFSNTASSYSCPTCLSSLNRYLQANGICRRATRSSLDSLSMLPVPECCTTFRTHSEKHPHQKQSRTSAEKTVSRLSGLVSGLVVRRKTTLSKPVFSSLHSRQFDRTTTCAPP</sequence>
<dbReference type="Proteomes" id="UP000800036">
    <property type="component" value="Unassembled WGS sequence"/>
</dbReference>
<accession>A0A6A5UID0</accession>
<protein>
    <submittedName>
        <fullName evidence="1">Uncharacterized protein</fullName>
    </submittedName>
</protein>
<reference evidence="1" key="1">
    <citation type="journal article" date="2020" name="Stud. Mycol.">
        <title>101 Dothideomycetes genomes: a test case for predicting lifestyles and emergence of pathogens.</title>
        <authorList>
            <person name="Haridas S."/>
            <person name="Albert R."/>
            <person name="Binder M."/>
            <person name="Bloem J."/>
            <person name="Labutti K."/>
            <person name="Salamov A."/>
            <person name="Andreopoulos B."/>
            <person name="Baker S."/>
            <person name="Barry K."/>
            <person name="Bills G."/>
            <person name="Bluhm B."/>
            <person name="Cannon C."/>
            <person name="Castanera R."/>
            <person name="Culley D."/>
            <person name="Daum C."/>
            <person name="Ezra D."/>
            <person name="Gonzalez J."/>
            <person name="Henrissat B."/>
            <person name="Kuo A."/>
            <person name="Liang C."/>
            <person name="Lipzen A."/>
            <person name="Lutzoni F."/>
            <person name="Magnuson J."/>
            <person name="Mondo S."/>
            <person name="Nolan M."/>
            <person name="Ohm R."/>
            <person name="Pangilinan J."/>
            <person name="Park H.-J."/>
            <person name="Ramirez L."/>
            <person name="Alfaro M."/>
            <person name="Sun H."/>
            <person name="Tritt A."/>
            <person name="Yoshinaga Y."/>
            <person name="Zwiers L.-H."/>
            <person name="Turgeon B."/>
            <person name="Goodwin S."/>
            <person name="Spatafora J."/>
            <person name="Crous P."/>
            <person name="Grigoriev I."/>
        </authorList>
    </citation>
    <scope>NUCLEOTIDE SEQUENCE</scope>
    <source>
        <strain evidence="1">CBS 107.79</strain>
    </source>
</reference>
<gene>
    <name evidence="1" type="ORF">BU23DRAFT_40067</name>
</gene>
<dbReference type="EMBL" id="ML976773">
    <property type="protein sequence ID" value="KAF1964973.1"/>
    <property type="molecule type" value="Genomic_DNA"/>
</dbReference>
<keyword evidence="2" id="KW-1185">Reference proteome</keyword>
<organism evidence="1 2">
    <name type="scientific">Bimuria novae-zelandiae CBS 107.79</name>
    <dbReference type="NCBI Taxonomy" id="1447943"/>
    <lineage>
        <taxon>Eukaryota</taxon>
        <taxon>Fungi</taxon>
        <taxon>Dikarya</taxon>
        <taxon>Ascomycota</taxon>
        <taxon>Pezizomycotina</taxon>
        <taxon>Dothideomycetes</taxon>
        <taxon>Pleosporomycetidae</taxon>
        <taxon>Pleosporales</taxon>
        <taxon>Massarineae</taxon>
        <taxon>Didymosphaeriaceae</taxon>
        <taxon>Bimuria</taxon>
    </lineage>
</organism>
<dbReference type="AlphaFoldDB" id="A0A6A5UID0"/>
<evidence type="ECO:0000313" key="1">
    <source>
        <dbReference type="EMBL" id="KAF1964973.1"/>
    </source>
</evidence>
<proteinExistence type="predicted"/>